<dbReference type="PANTHER" id="PTHR35889:SF3">
    <property type="entry name" value="F-BOX DOMAIN-CONTAINING PROTEIN"/>
    <property type="match status" value="1"/>
</dbReference>
<name>A0A5B9QLE8_9BACT</name>
<dbReference type="KEGG" id="rul:UC8_03670"/>
<feature type="domain" description="Cytochrome C Planctomycete-type" evidence="4">
    <location>
        <begin position="51"/>
        <end position="104"/>
    </location>
</feature>
<dbReference type="Gene3D" id="2.60.120.260">
    <property type="entry name" value="Galactose-binding domain-like"/>
    <property type="match status" value="1"/>
</dbReference>
<evidence type="ECO:0000313" key="5">
    <source>
        <dbReference type="EMBL" id="QEG38410.1"/>
    </source>
</evidence>
<protein>
    <submittedName>
        <fullName evidence="5">Planctomycete cytochrome C</fullName>
    </submittedName>
</protein>
<dbReference type="Pfam" id="PF07587">
    <property type="entry name" value="PSD1"/>
    <property type="match status" value="1"/>
</dbReference>
<evidence type="ECO:0000259" key="2">
    <source>
        <dbReference type="Pfam" id="PF07583"/>
    </source>
</evidence>
<dbReference type="AlphaFoldDB" id="A0A5B9QLE8"/>
<dbReference type="SUPFAM" id="SSF46626">
    <property type="entry name" value="Cytochrome c"/>
    <property type="match status" value="1"/>
</dbReference>
<evidence type="ECO:0000259" key="3">
    <source>
        <dbReference type="Pfam" id="PF07587"/>
    </source>
</evidence>
<feature type="domain" description="DUF1549" evidence="2">
    <location>
        <begin position="145"/>
        <end position="349"/>
    </location>
</feature>
<dbReference type="PANTHER" id="PTHR35889">
    <property type="entry name" value="CYCLOINULO-OLIGOSACCHARIDE FRUCTANOTRANSFERASE-RELATED"/>
    <property type="match status" value="1"/>
</dbReference>
<evidence type="ECO:0000313" key="6">
    <source>
        <dbReference type="Proteomes" id="UP000325286"/>
    </source>
</evidence>
<dbReference type="SUPFAM" id="SSF49785">
    <property type="entry name" value="Galactose-binding domain-like"/>
    <property type="match status" value="1"/>
</dbReference>
<feature type="signal peptide" evidence="1">
    <location>
        <begin position="1"/>
        <end position="25"/>
    </location>
</feature>
<keyword evidence="6" id="KW-1185">Reference proteome</keyword>
<accession>A0A5B9QLE8</accession>
<proteinExistence type="predicted"/>
<feature type="domain" description="DUF1553" evidence="3">
    <location>
        <begin position="867"/>
        <end position="1126"/>
    </location>
</feature>
<reference evidence="5 6" key="1">
    <citation type="submission" date="2019-08" db="EMBL/GenBank/DDBJ databases">
        <title>Deep-cultivation of Planctomycetes and their phenomic and genomic characterization uncovers novel biology.</title>
        <authorList>
            <person name="Wiegand S."/>
            <person name="Jogler M."/>
            <person name="Boedeker C."/>
            <person name="Pinto D."/>
            <person name="Vollmers J."/>
            <person name="Rivas-Marin E."/>
            <person name="Kohn T."/>
            <person name="Peeters S.H."/>
            <person name="Heuer A."/>
            <person name="Rast P."/>
            <person name="Oberbeckmann S."/>
            <person name="Bunk B."/>
            <person name="Jeske O."/>
            <person name="Meyerdierks A."/>
            <person name="Storesund J.E."/>
            <person name="Kallscheuer N."/>
            <person name="Luecker S."/>
            <person name="Lage O.M."/>
            <person name="Pohl T."/>
            <person name="Merkel B.J."/>
            <person name="Hornburger P."/>
            <person name="Mueller R.-W."/>
            <person name="Bruemmer F."/>
            <person name="Labrenz M."/>
            <person name="Spormann A.M."/>
            <person name="Op den Camp H."/>
            <person name="Overmann J."/>
            <person name="Amann R."/>
            <person name="Jetten M.S.M."/>
            <person name="Mascher T."/>
            <person name="Medema M.H."/>
            <person name="Devos D.P."/>
            <person name="Kaster A.-K."/>
            <person name="Ovreas L."/>
            <person name="Rohde M."/>
            <person name="Galperin M.Y."/>
            <person name="Jogler C."/>
        </authorList>
    </citation>
    <scope>NUCLEOTIDE SEQUENCE [LARGE SCALE GENOMIC DNA]</scope>
    <source>
        <strain evidence="5 6">UC8</strain>
    </source>
</reference>
<dbReference type="Pfam" id="PF07635">
    <property type="entry name" value="PSCyt1"/>
    <property type="match status" value="1"/>
</dbReference>
<dbReference type="Proteomes" id="UP000325286">
    <property type="component" value="Chromosome"/>
</dbReference>
<organism evidence="5 6">
    <name type="scientific">Roseimaritima ulvae</name>
    <dbReference type="NCBI Taxonomy" id="980254"/>
    <lineage>
        <taxon>Bacteria</taxon>
        <taxon>Pseudomonadati</taxon>
        <taxon>Planctomycetota</taxon>
        <taxon>Planctomycetia</taxon>
        <taxon>Pirellulales</taxon>
        <taxon>Pirellulaceae</taxon>
        <taxon>Roseimaritima</taxon>
    </lineage>
</organism>
<evidence type="ECO:0000259" key="4">
    <source>
        <dbReference type="Pfam" id="PF07635"/>
    </source>
</evidence>
<dbReference type="Pfam" id="PF07583">
    <property type="entry name" value="PSCyt2"/>
    <property type="match status" value="1"/>
</dbReference>
<dbReference type="GO" id="GO:0020037">
    <property type="term" value="F:heme binding"/>
    <property type="evidence" value="ECO:0007669"/>
    <property type="project" value="InterPro"/>
</dbReference>
<dbReference type="InterPro" id="IPR022655">
    <property type="entry name" value="DUF1553"/>
</dbReference>
<feature type="chain" id="PRO_5022891153" evidence="1">
    <location>
        <begin position="26"/>
        <end position="1171"/>
    </location>
</feature>
<dbReference type="InterPro" id="IPR036909">
    <property type="entry name" value="Cyt_c-like_dom_sf"/>
</dbReference>
<dbReference type="InterPro" id="IPR011444">
    <property type="entry name" value="DUF1549"/>
</dbReference>
<keyword evidence="1" id="KW-0732">Signal</keyword>
<gene>
    <name evidence="5" type="ORF">UC8_03670</name>
</gene>
<dbReference type="EMBL" id="CP042914">
    <property type="protein sequence ID" value="QEG38410.1"/>
    <property type="molecule type" value="Genomic_DNA"/>
</dbReference>
<sequence length="1171" mass="130366" precursor="true">MVLECLLVRLAMAVRGLLASLLVLAAGVSSRAADPAIDFNQDVRPILSNHCFACHGPDEEKRDSGLRLDTQDGLFEVVTAGSLEDSELIARVLSEDEDTVMPPPRMHKPLSDAQQETLRQWVLQGAPYAAHWSFVPPQRPAPTDIDAFINQRLAAAGLQANGPEDPRRLFRRLSFDLTGLPPTVEETERFAADPSDEAYEQAVDRMLASPRYGEHMARFWLDLVRYGDTHGLHLDNYREMWPYRDWVIRAFNDNKPFDQFSIEQLAGDLLPDPTQDQMIASGFNRLNVTTSEGGSIYDEVFFRNVVDRVDAFGTIFLGLTTQCSTCHDHKFDPITQQDYYSLYAFFNSLDGRALDGNAKDHPPNIRVPQPENEQQLAEIDRLLAALDVEARQPIDTVDAEQTRWEQSLTEGGEVRWHTLQPDQYSLDEGSPLTLAKLEDGSLQATGKPAAKDNLTIEAPLPDQAGLRLLRLEVLTAGPKVPAGLSPNGNAVLTEIEVETKSPATGDQWLPIKLAYGEADYEQPDGKFALTYAFDGKEVGNEGWAIGGHLHPGPRTAWFASRGLLSEGQDARLRVRLKFQSQYAGHQFGHVRFSVSDQIPQAAEDKQLQQSPWHLAGPFPVESAKPGYDRNIGSLKGALDAAKPIRYDDQDYAWTVQDEFGDAVPNDLPVTADQPSVVLLHRTLTAPTAQKATLLLGTDDGVQVWLNGKKVGETQQARPLIPLQDEYQLDLVAGENQLYLKVVNHSGDSSFSYAIRSPAAIVPAAVRALAALPAERRSEPQAAALQTYYRQAVCLHPDWLALKDERAGLLKQRETVRNQAPITLVWKETKQPRQAHIMLRGQYDQPGDKVTRRVPEFLPPLADDAPVDRLGLARWLFAPDHPLTARVAVNRFWQQVFGTGIVKTSEDFGSQGDQPSHPELLDFLAIDYRENNWDVKRLMKQLVMSDAYRRDTTATAEMLAADPTNRLLARGPRFRLDAEMLRDQALDVGGLLVEKVGGPSVKPPQPDGLWFAVGYSGSNTVRFKADSGDKIYRRSVYTFWKRTSAPPQMSTFDAPSRESCTARRERTNTPLQALLLLNEQQYVTAAKRLAADALGTEAADEQRMHELFQQVTFRPPSDVELKELQGLLADMQTLYEQNSEAAKQLVDKPEPALAAWTIIANTLLNLDEVVSK</sequence>
<dbReference type="OrthoDB" id="127107at2"/>
<dbReference type="InterPro" id="IPR011429">
    <property type="entry name" value="Cyt_c_Planctomycete-type"/>
</dbReference>
<dbReference type="GO" id="GO:0009055">
    <property type="term" value="F:electron transfer activity"/>
    <property type="evidence" value="ECO:0007669"/>
    <property type="project" value="InterPro"/>
</dbReference>
<evidence type="ECO:0000256" key="1">
    <source>
        <dbReference type="SAM" id="SignalP"/>
    </source>
</evidence>
<dbReference type="InterPro" id="IPR008979">
    <property type="entry name" value="Galactose-bd-like_sf"/>
</dbReference>